<feature type="domain" description="AMP-dependent synthetase/ligase" evidence="6">
    <location>
        <begin position="24"/>
        <end position="428"/>
    </location>
</feature>
<keyword evidence="3" id="KW-0276">Fatty acid metabolism</keyword>
<keyword evidence="2" id="KW-0436">Ligase</keyword>
<keyword evidence="8" id="KW-1185">Reference proteome</keyword>
<dbReference type="InterPro" id="IPR020845">
    <property type="entry name" value="AMP-binding_CS"/>
</dbReference>
<reference evidence="7 8" key="1">
    <citation type="submission" date="2023-05" db="EMBL/GenBank/DDBJ databases">
        <title>Microbacterium dauci sp.nov., Isolated from Carrot Rhizosphere Soil.</title>
        <authorList>
            <person name="Xiao Z."/>
            <person name="Zheng J."/>
        </authorList>
    </citation>
    <scope>NUCLEOTIDE SEQUENCE [LARGE SCALE GENOMIC DNA]</scope>
    <source>
        <strain evidence="7 8">LX3-4</strain>
    </source>
</reference>
<dbReference type="Pfam" id="PF00501">
    <property type="entry name" value="AMP-binding"/>
    <property type="match status" value="1"/>
</dbReference>
<evidence type="ECO:0000313" key="7">
    <source>
        <dbReference type="EMBL" id="MDJ1114639.1"/>
    </source>
</evidence>
<evidence type="ECO:0000256" key="4">
    <source>
        <dbReference type="ARBA" id="ARBA00023098"/>
    </source>
</evidence>
<accession>A0ABT6ZEQ7</accession>
<name>A0ABT6ZEQ7_9MICO</name>
<dbReference type="PANTHER" id="PTHR43272">
    <property type="entry name" value="LONG-CHAIN-FATTY-ACID--COA LIGASE"/>
    <property type="match status" value="1"/>
</dbReference>
<dbReference type="PROSITE" id="PS00455">
    <property type="entry name" value="AMP_BINDING"/>
    <property type="match status" value="1"/>
</dbReference>
<dbReference type="InterPro" id="IPR000873">
    <property type="entry name" value="AMP-dep_synth/lig_dom"/>
</dbReference>
<dbReference type="InterPro" id="IPR042099">
    <property type="entry name" value="ANL_N_sf"/>
</dbReference>
<comment type="caution">
    <text evidence="7">The sequence shown here is derived from an EMBL/GenBank/DDBJ whole genome shotgun (WGS) entry which is preliminary data.</text>
</comment>
<dbReference type="Proteomes" id="UP001321481">
    <property type="component" value="Unassembled WGS sequence"/>
</dbReference>
<sequence length="602" mass="63923">MHESTTPLLADTEGYRNVTDLLLRRAAAAPDHAAFDVADGSGGWRQVTTADYLEEVETLAKGFIAAGIEPGDALAIMAPTRYEWAVADLAAWFAGAVVVPIYDTSSPTQIAGIVGDASVRLGVGGTVAQAELLTAAFAETGTGALGAFAMDAAGPGSLTTLKARAREVNDATLEQRRTTATPDDAATIVYTSGTTGEPKGAVLTHRNFLGQVLNIASAYGEVVRPEGNTIIFLPLAHVLARGLQLICLASGMRIAHLSDTTVVVETLSTLKPTFLVVVPRVLQKIQNAAGQKAADKKLTKVWDAAVRTAETWGDLQERGVAASALLRLRHRFFDRLFFGRLRQVMGGRVDYVLSGGARLDPDLSLFFRGLGVPVIEGYGLTETTAPLTGNLPRDIRSGTVGRPLPGSTVRISEDGEVLAKGIGVFSGYRNPEHDAAAFVDGFFRTGDIGRLDDEGRLILDGRLKDVIVTSNGKTIVPAPWEFTVEAHPLVSHAVMVGEGRSYLSALILLDPVELEAWAEANGSTIATTPGGVLEEVPDGQLRAEIQQAVDAANQKVARSEQVRRFTLISADLDDATIITPTLKLKRSVVLERGAASVEKLYA</sequence>
<organism evidence="7 8">
    <name type="scientific">Microbacterium dauci</name>
    <dbReference type="NCBI Taxonomy" id="3048008"/>
    <lineage>
        <taxon>Bacteria</taxon>
        <taxon>Bacillati</taxon>
        <taxon>Actinomycetota</taxon>
        <taxon>Actinomycetes</taxon>
        <taxon>Micrococcales</taxon>
        <taxon>Microbacteriaceae</taxon>
        <taxon>Microbacterium</taxon>
    </lineage>
</organism>
<evidence type="ECO:0000259" key="6">
    <source>
        <dbReference type="Pfam" id="PF00501"/>
    </source>
</evidence>
<dbReference type="CDD" id="cd05907">
    <property type="entry name" value="VL_LC_FACS_like"/>
    <property type="match status" value="1"/>
</dbReference>
<proteinExistence type="inferred from homology"/>
<dbReference type="EMBL" id="JASJND010000006">
    <property type="protein sequence ID" value="MDJ1114639.1"/>
    <property type="molecule type" value="Genomic_DNA"/>
</dbReference>
<dbReference type="SUPFAM" id="SSF56801">
    <property type="entry name" value="Acetyl-CoA synthetase-like"/>
    <property type="match status" value="1"/>
</dbReference>
<dbReference type="RefSeq" id="WP_283716304.1">
    <property type="nucleotide sequence ID" value="NZ_JASJND010000006.1"/>
</dbReference>
<dbReference type="Gene3D" id="3.40.50.12780">
    <property type="entry name" value="N-terminal domain of ligase-like"/>
    <property type="match status" value="1"/>
</dbReference>
<evidence type="ECO:0000256" key="3">
    <source>
        <dbReference type="ARBA" id="ARBA00022832"/>
    </source>
</evidence>
<evidence type="ECO:0000313" key="8">
    <source>
        <dbReference type="Proteomes" id="UP001321481"/>
    </source>
</evidence>
<comment type="similarity">
    <text evidence="1">Belongs to the ATP-dependent AMP-binding enzyme family.</text>
</comment>
<evidence type="ECO:0000256" key="1">
    <source>
        <dbReference type="ARBA" id="ARBA00006432"/>
    </source>
</evidence>
<dbReference type="PANTHER" id="PTHR43272:SF32">
    <property type="entry name" value="AMP-DEPENDENT SYNTHETASE_LIGASE DOMAIN-CONTAINING PROTEIN"/>
    <property type="match status" value="1"/>
</dbReference>
<dbReference type="Pfam" id="PF23562">
    <property type="entry name" value="AMP-binding_C_3"/>
    <property type="match status" value="1"/>
</dbReference>
<protein>
    <recommendedName>
        <fullName evidence="5">Acyl-CoA synthetase</fullName>
    </recommendedName>
</protein>
<evidence type="ECO:0000256" key="5">
    <source>
        <dbReference type="ARBA" id="ARBA00032875"/>
    </source>
</evidence>
<keyword evidence="4" id="KW-0443">Lipid metabolism</keyword>
<gene>
    <name evidence="7" type="ORF">QNI14_09250</name>
</gene>
<evidence type="ECO:0000256" key="2">
    <source>
        <dbReference type="ARBA" id="ARBA00022598"/>
    </source>
</evidence>